<dbReference type="Gene3D" id="3.20.20.100">
    <property type="entry name" value="NADP-dependent oxidoreductase domain"/>
    <property type="match status" value="1"/>
</dbReference>
<dbReference type="InterPro" id="IPR023210">
    <property type="entry name" value="NADP_OxRdtase_dom"/>
</dbReference>
<dbReference type="SUPFAM" id="SSF51430">
    <property type="entry name" value="NAD(P)-linked oxidoreductase"/>
    <property type="match status" value="1"/>
</dbReference>
<proteinExistence type="predicted"/>
<dbReference type="Proteomes" id="UP001461163">
    <property type="component" value="Unassembled WGS sequence"/>
</dbReference>
<dbReference type="EMBL" id="JBBMQS010000004">
    <property type="protein sequence ID" value="MEM5497238.1"/>
    <property type="molecule type" value="Genomic_DNA"/>
</dbReference>
<evidence type="ECO:0000256" key="1">
    <source>
        <dbReference type="ARBA" id="ARBA00023002"/>
    </source>
</evidence>
<dbReference type="PANTHER" id="PTHR43625">
    <property type="entry name" value="AFLATOXIN B1 ALDEHYDE REDUCTASE"/>
    <property type="match status" value="1"/>
</dbReference>
<evidence type="ECO:0000313" key="4">
    <source>
        <dbReference type="Proteomes" id="UP001461163"/>
    </source>
</evidence>
<reference evidence="3 4" key="1">
    <citation type="submission" date="2024-03" db="EMBL/GenBank/DDBJ databases">
        <title>Community enrichment and isolation of bacterial strains for fucoidan degradation.</title>
        <authorList>
            <person name="Sichert A."/>
        </authorList>
    </citation>
    <scope>NUCLEOTIDE SEQUENCE [LARGE SCALE GENOMIC DNA]</scope>
    <source>
        <strain evidence="3 4">AS12</strain>
    </source>
</reference>
<dbReference type="EC" id="1.1.1.-" evidence="3"/>
<gene>
    <name evidence="3" type="ORF">WNY77_07535</name>
</gene>
<organism evidence="3 4">
    <name type="scientific">Paraglaciecola mesophila</name>
    <dbReference type="NCBI Taxonomy" id="197222"/>
    <lineage>
        <taxon>Bacteria</taxon>
        <taxon>Pseudomonadati</taxon>
        <taxon>Pseudomonadota</taxon>
        <taxon>Gammaproteobacteria</taxon>
        <taxon>Alteromonadales</taxon>
        <taxon>Alteromonadaceae</taxon>
        <taxon>Paraglaciecola</taxon>
    </lineage>
</organism>
<evidence type="ECO:0000259" key="2">
    <source>
        <dbReference type="Pfam" id="PF00248"/>
    </source>
</evidence>
<accession>A0ABU9SUP4</accession>
<protein>
    <submittedName>
        <fullName evidence="3">Aldo/keto reductase</fullName>
        <ecNumber evidence="3">1.1.1.-</ecNumber>
    </submittedName>
</protein>
<evidence type="ECO:0000313" key="3">
    <source>
        <dbReference type="EMBL" id="MEM5497238.1"/>
    </source>
</evidence>
<dbReference type="PANTHER" id="PTHR43625:SF40">
    <property type="entry name" value="ALDO-KETO REDUCTASE YAKC [NADP(+)]"/>
    <property type="match status" value="1"/>
</dbReference>
<dbReference type="InterPro" id="IPR036812">
    <property type="entry name" value="NAD(P)_OxRdtase_dom_sf"/>
</dbReference>
<dbReference type="Pfam" id="PF00248">
    <property type="entry name" value="Aldo_ket_red"/>
    <property type="match status" value="1"/>
</dbReference>
<dbReference type="InterPro" id="IPR050791">
    <property type="entry name" value="Aldo-Keto_reductase"/>
</dbReference>
<comment type="caution">
    <text evidence="3">The sequence shown here is derived from an EMBL/GenBank/DDBJ whole genome shotgun (WGS) entry which is preliminary data.</text>
</comment>
<keyword evidence="1 3" id="KW-0560">Oxidoreductase</keyword>
<dbReference type="CDD" id="cd19076">
    <property type="entry name" value="AKR_AKR13A_13D"/>
    <property type="match status" value="1"/>
</dbReference>
<keyword evidence="4" id="KW-1185">Reference proteome</keyword>
<dbReference type="GO" id="GO:0016491">
    <property type="term" value="F:oxidoreductase activity"/>
    <property type="evidence" value="ECO:0007669"/>
    <property type="project" value="UniProtKB-KW"/>
</dbReference>
<sequence length="331" mass="36640">MHKRQLGKQGLTVSSIGLGCMGMSDFYGSHDHESSFATLDQAVNSGVTFWDTSDIYGPKTNEQLIGKFFKQHEGARSKITLATKFGIMRDDAGDFLGFNGHPDYVKQACEASLRRLGTDCIDLYYQHRMDPNIPIEDTVGAMSDLVIQGKVRYLGLSEAGSDTLKRAHAVHPISALQSEYSLWSRDIETTILPTCDELGIGLVAYSPLGRGFLTGAIKSRDDLESGDWRLTNPRFSEQNFASNLALVEEIHHIALSLNCTLAQLALAWIAERSPHYVSIPGTRSPSRMIENAAATELIISQQQWADINHKIERCQVFGLRYKEEAMAALGQ</sequence>
<dbReference type="PROSITE" id="PS51257">
    <property type="entry name" value="PROKAR_LIPOPROTEIN"/>
    <property type="match status" value="1"/>
</dbReference>
<feature type="domain" description="NADP-dependent oxidoreductase" evidence="2">
    <location>
        <begin position="16"/>
        <end position="311"/>
    </location>
</feature>
<dbReference type="RefSeq" id="WP_033185460.1">
    <property type="nucleotide sequence ID" value="NZ_JBBMQS010000004.1"/>
</dbReference>
<name>A0ABU9SUP4_9ALTE</name>